<dbReference type="SUPFAM" id="SSF48452">
    <property type="entry name" value="TPR-like"/>
    <property type="match status" value="1"/>
</dbReference>
<dbReference type="Proteomes" id="UP000544331">
    <property type="component" value="Unassembled WGS sequence"/>
</dbReference>
<dbReference type="EMBL" id="JAAOAN010000237">
    <property type="protein sequence ID" value="KAF5714694.1"/>
    <property type="molecule type" value="Genomic_DNA"/>
</dbReference>
<name>A0A8H5YM73_9HYPO</name>
<feature type="domain" description="CHAT" evidence="1">
    <location>
        <begin position="703"/>
        <end position="1020"/>
    </location>
</feature>
<organism evidence="2 3">
    <name type="scientific">Fusarium mundagurra</name>
    <dbReference type="NCBI Taxonomy" id="1567541"/>
    <lineage>
        <taxon>Eukaryota</taxon>
        <taxon>Fungi</taxon>
        <taxon>Dikarya</taxon>
        <taxon>Ascomycota</taxon>
        <taxon>Pezizomycotina</taxon>
        <taxon>Sordariomycetes</taxon>
        <taxon>Hypocreomycetidae</taxon>
        <taxon>Hypocreales</taxon>
        <taxon>Nectriaceae</taxon>
        <taxon>Fusarium</taxon>
        <taxon>Fusarium fujikuroi species complex</taxon>
    </lineage>
</organism>
<gene>
    <name evidence="2" type="ORF">FMUND_7264</name>
</gene>
<keyword evidence="3" id="KW-1185">Reference proteome</keyword>
<dbReference type="InterPro" id="IPR011990">
    <property type="entry name" value="TPR-like_helical_dom_sf"/>
</dbReference>
<dbReference type="AlphaFoldDB" id="A0A8H5YM73"/>
<dbReference type="PANTHER" id="PTHR19959">
    <property type="entry name" value="KINESIN LIGHT CHAIN"/>
    <property type="match status" value="1"/>
</dbReference>
<sequence>MDNSFPVLNLVSDDPESILNVGFGRLNPLLSRIKELDQEYRTSGNLAHLEAAIEKSREAVNSAHDDKPGIRTSCLLYLSYLLKDRYTATNNAEDLDKSIDLAGEANEIANALQDVHPQHPLVLKALRARLIDRYALAGSESDLDRAVDTARQSINIIDDGASDVSNQYGDLSALLWRRYLATGTVENVDEAISMGWKAIEEETSNNKSMRLHMLAHIGSLLGQKSLRTGSLADMDEGVRLARQAVEEASEEETALADSLNSVATLLGQRYSLTGALIDIDEAIALARRSLKIPSYNSTMLATSLGNLAVLLQLRYQRSRELSDLEESTQLSQQALNTMPDNHPDRSRHQHGIGIRLARKFTITNDMKDFDDGIQSLREAVDGTPKSHPSRAVFLHSLANALIQKGSETFDGDGVDECISVAREALEATPESHPDRGELLYSLGLGHLAADATGKTTTGIDESIPCFEAAIKQSNAPPLCRIQACMCLLRICNDNKQCLNAAKLVMGLIPRIIPRQQDNSDRQNSLAELAGLASDATAVAIQAEQFIDAVELFEQSQGLLGASTEQMQTDIAELERAHPEYAAEFERLRKEINRPLDSDISATLSTALREGQALRLYDAAKEFDELVEKIRQLPSFDTFLQPPGLAEMQDIADRGPIIIVNVSVIYCDAIIIMTDRMHTVPLVSLSRASVEQKILTGERGSPDVLEWLWDTIVCPVLDRIGFSGTPTGDNWPHVWWIPTGLLKQFPLHAAGYHRKGTKETTLDRVVSSYASSVKAMIQARKRRTPTRETKKAVLVAMETTPTLSRLAFANQELEAVKDVCSSIGLEVVEPERQKAALIDQLRQCKFFHFAGHGCTDPQDPLRSYLCLEDVVTNPLRVGGILDLNLKDQPPFLAYLSACGTGRIQQEQFMDESVHLISAFQLAGFQHVIGTLWEVNDRVCVDIAKVVYEGIKDGGMSDQSVAWGLHEASRRLRDKWLEKMDQEGHTRGGYDDVLDNLVIREPVVHGVRLGTRRTQLATPFWWYTSLPSASELLSNSTACHLHASSGRNIRRAREEANSVGDFKPLDPRMNFTAWILRKSGETEQATVVYGLHNHPVRFLG</sequence>
<evidence type="ECO:0000313" key="2">
    <source>
        <dbReference type="EMBL" id="KAF5714694.1"/>
    </source>
</evidence>
<accession>A0A8H5YM73</accession>
<dbReference type="InterPro" id="IPR024983">
    <property type="entry name" value="CHAT_dom"/>
</dbReference>
<proteinExistence type="predicted"/>
<evidence type="ECO:0000313" key="3">
    <source>
        <dbReference type="Proteomes" id="UP000544331"/>
    </source>
</evidence>
<dbReference type="OrthoDB" id="9991317at2759"/>
<comment type="caution">
    <text evidence="2">The sequence shown here is derived from an EMBL/GenBank/DDBJ whole genome shotgun (WGS) entry which is preliminary data.</text>
</comment>
<dbReference type="PANTHER" id="PTHR19959:SF119">
    <property type="entry name" value="FUNGAL LIPASE-LIKE DOMAIN-CONTAINING PROTEIN"/>
    <property type="match status" value="1"/>
</dbReference>
<reference evidence="2 3" key="1">
    <citation type="submission" date="2020-05" db="EMBL/GenBank/DDBJ databases">
        <title>Identification and distribution of gene clusters putatively required for synthesis of sphingolipid metabolism inhibitors in phylogenetically diverse species of the filamentous fungus Fusarium.</title>
        <authorList>
            <person name="Kim H.-S."/>
            <person name="Busman M."/>
            <person name="Brown D.W."/>
            <person name="Divon H."/>
            <person name="Uhlig S."/>
            <person name="Proctor R.H."/>
        </authorList>
    </citation>
    <scope>NUCLEOTIDE SEQUENCE [LARGE SCALE GENOMIC DNA]</scope>
    <source>
        <strain evidence="2 3">NRRL 66235</strain>
    </source>
</reference>
<dbReference type="Pfam" id="PF12770">
    <property type="entry name" value="CHAT"/>
    <property type="match status" value="1"/>
</dbReference>
<dbReference type="Pfam" id="PF13374">
    <property type="entry name" value="TPR_10"/>
    <property type="match status" value="1"/>
</dbReference>
<dbReference type="Gene3D" id="1.25.40.10">
    <property type="entry name" value="Tetratricopeptide repeat domain"/>
    <property type="match status" value="2"/>
</dbReference>
<protein>
    <submittedName>
        <fullName evidence="2">30S ribosomal S17P protein</fullName>
    </submittedName>
</protein>
<evidence type="ECO:0000259" key="1">
    <source>
        <dbReference type="Pfam" id="PF12770"/>
    </source>
</evidence>